<dbReference type="Pfam" id="PF09320">
    <property type="entry name" value="DUF1977"/>
    <property type="match status" value="1"/>
</dbReference>
<feature type="compositionally biased region" description="Low complexity" evidence="6">
    <location>
        <begin position="1"/>
        <end position="17"/>
    </location>
</feature>
<name>A0AAN9YDL3_9PEZI</name>
<comment type="subcellular location">
    <subcellularLocation>
        <location evidence="1">Endoplasmic reticulum membrane</location>
        <topology evidence="1">Single-pass membrane protein</topology>
    </subcellularLocation>
</comment>
<dbReference type="Pfam" id="PF00226">
    <property type="entry name" value="DnaJ"/>
    <property type="match status" value="1"/>
</dbReference>
<dbReference type="SUPFAM" id="SSF46565">
    <property type="entry name" value="Chaperone J-domain"/>
    <property type="match status" value="1"/>
</dbReference>
<evidence type="ECO:0000256" key="5">
    <source>
        <dbReference type="ARBA" id="ARBA00023136"/>
    </source>
</evidence>
<evidence type="ECO:0000256" key="7">
    <source>
        <dbReference type="SAM" id="Phobius"/>
    </source>
</evidence>
<accession>A0AAN9YDL3</accession>
<keyword evidence="10" id="KW-1185">Reference proteome</keyword>
<dbReference type="SMART" id="SM00271">
    <property type="entry name" value="DnaJ"/>
    <property type="match status" value="1"/>
</dbReference>
<keyword evidence="4 7" id="KW-1133">Transmembrane helix</keyword>
<evidence type="ECO:0000256" key="3">
    <source>
        <dbReference type="ARBA" id="ARBA00022824"/>
    </source>
</evidence>
<dbReference type="AlphaFoldDB" id="A0AAN9YDL3"/>
<dbReference type="InterPro" id="IPR036869">
    <property type="entry name" value="J_dom_sf"/>
</dbReference>
<dbReference type="CDD" id="cd06257">
    <property type="entry name" value="DnaJ"/>
    <property type="match status" value="1"/>
</dbReference>
<feature type="transmembrane region" description="Helical" evidence="7">
    <location>
        <begin position="211"/>
        <end position="231"/>
    </location>
</feature>
<dbReference type="Gene3D" id="1.10.287.110">
    <property type="entry name" value="DnaJ domain"/>
    <property type="match status" value="1"/>
</dbReference>
<dbReference type="InterPro" id="IPR018253">
    <property type="entry name" value="DnaJ_domain_CS"/>
</dbReference>
<keyword evidence="2 7" id="KW-0812">Transmembrane</keyword>
<dbReference type="GO" id="GO:0071218">
    <property type="term" value="P:cellular response to misfolded protein"/>
    <property type="evidence" value="ECO:0007669"/>
    <property type="project" value="TreeGrafter"/>
</dbReference>
<comment type="caution">
    <text evidence="9">The sequence shown here is derived from an EMBL/GenBank/DDBJ whole genome shotgun (WGS) entry which is preliminary data.</text>
</comment>
<feature type="compositionally biased region" description="Basic and acidic residues" evidence="6">
    <location>
        <begin position="18"/>
        <end position="33"/>
    </location>
</feature>
<dbReference type="GO" id="GO:0030544">
    <property type="term" value="F:Hsp70 protein binding"/>
    <property type="evidence" value="ECO:0007669"/>
    <property type="project" value="TreeGrafter"/>
</dbReference>
<dbReference type="PROSITE" id="PS50076">
    <property type="entry name" value="DNAJ_2"/>
    <property type="match status" value="1"/>
</dbReference>
<evidence type="ECO:0000313" key="10">
    <source>
        <dbReference type="Proteomes" id="UP001320245"/>
    </source>
</evidence>
<dbReference type="PANTHER" id="PTHR43908">
    <property type="entry name" value="AT29763P-RELATED"/>
    <property type="match status" value="1"/>
</dbReference>
<organism evidence="9 10">
    <name type="scientific">Cytospora paraplurivora</name>
    <dbReference type="NCBI Taxonomy" id="2898453"/>
    <lineage>
        <taxon>Eukaryota</taxon>
        <taxon>Fungi</taxon>
        <taxon>Dikarya</taxon>
        <taxon>Ascomycota</taxon>
        <taxon>Pezizomycotina</taxon>
        <taxon>Sordariomycetes</taxon>
        <taxon>Sordariomycetidae</taxon>
        <taxon>Diaporthales</taxon>
        <taxon>Cytosporaceae</taxon>
        <taxon>Cytospora</taxon>
    </lineage>
</organism>
<feature type="region of interest" description="Disordered" evidence="6">
    <location>
        <begin position="122"/>
        <end position="151"/>
    </location>
</feature>
<evidence type="ECO:0000313" key="9">
    <source>
        <dbReference type="EMBL" id="KAK7735246.1"/>
    </source>
</evidence>
<evidence type="ECO:0000256" key="1">
    <source>
        <dbReference type="ARBA" id="ARBA00004389"/>
    </source>
</evidence>
<sequence length="349" mass="39022">MSSSASASGADANGSSARSRDHNQGNQERKYTVEQKAAVLRIRRCKATAFYDILGLESVKTTCTEADIKKAYRKQSLLTHPDKNGHEHADEAFKMVSRAFSVLNDKEKREQYDKFGGDPDSRFGQAQAQNPFSGFAQRGGGGGGGPMRGGMWEDELSPEEMFQRFFGGAGFGGPQFVFNFGGGPGVRVHQFGGGRPRRRPRDPEQRAPDNSLFNTLIGLLPIIILFLFPILNSLFSAGSTTPSGPRMVFDMPEYPYVQERITPKLNVKYYVNPTEIKTYSKSQLSRLDNNADITLVRHLRAECENEMLHKQRLYDQAQGWFTQDPDKMEIANRFETASCRRLDSLGVAR</sequence>
<dbReference type="InterPro" id="IPR051100">
    <property type="entry name" value="DnaJ_subfamily_B/C"/>
</dbReference>
<proteinExistence type="predicted"/>
<evidence type="ECO:0000256" key="6">
    <source>
        <dbReference type="SAM" id="MobiDB-lite"/>
    </source>
</evidence>
<keyword evidence="5 7" id="KW-0472">Membrane</keyword>
<keyword evidence="3" id="KW-0256">Endoplasmic reticulum</keyword>
<dbReference type="PANTHER" id="PTHR43908:SF3">
    <property type="entry name" value="AT29763P-RELATED"/>
    <property type="match status" value="1"/>
</dbReference>
<evidence type="ECO:0000256" key="2">
    <source>
        <dbReference type="ARBA" id="ARBA00022692"/>
    </source>
</evidence>
<dbReference type="InterPro" id="IPR015399">
    <property type="entry name" value="DUF1977_DnaJ-like"/>
</dbReference>
<feature type="compositionally biased region" description="Gly residues" evidence="6">
    <location>
        <begin position="137"/>
        <end position="148"/>
    </location>
</feature>
<evidence type="ECO:0000256" key="4">
    <source>
        <dbReference type="ARBA" id="ARBA00022989"/>
    </source>
</evidence>
<dbReference type="FunFam" id="1.10.287.110:FF:000069">
    <property type="entry name" value="ER associated DnaJ chaperone"/>
    <property type="match status" value="1"/>
</dbReference>
<reference evidence="9 10" key="1">
    <citation type="journal article" date="2023" name="PLoS ONE">
        <title>Cytospora paraplurivora sp. nov. isolated from orchards with fruit tree decline syndrome in Ontario, Canada.</title>
        <authorList>
            <person name="Ilyukhin E."/>
            <person name="Nguyen H.D.T."/>
            <person name="Castle A.J."/>
            <person name="Ellouze W."/>
        </authorList>
    </citation>
    <scope>NUCLEOTIDE SEQUENCE [LARGE SCALE GENOMIC DNA]</scope>
    <source>
        <strain evidence="9 10">FDS-564</strain>
    </source>
</reference>
<feature type="region of interest" description="Disordered" evidence="6">
    <location>
        <begin position="1"/>
        <end position="33"/>
    </location>
</feature>
<dbReference type="PRINTS" id="PR00625">
    <property type="entry name" value="JDOMAIN"/>
</dbReference>
<evidence type="ECO:0000259" key="8">
    <source>
        <dbReference type="PROSITE" id="PS50076"/>
    </source>
</evidence>
<dbReference type="EMBL" id="JAJSPL020000040">
    <property type="protein sequence ID" value="KAK7735246.1"/>
    <property type="molecule type" value="Genomic_DNA"/>
</dbReference>
<dbReference type="PROSITE" id="PS00636">
    <property type="entry name" value="DNAJ_1"/>
    <property type="match status" value="1"/>
</dbReference>
<dbReference type="InterPro" id="IPR001623">
    <property type="entry name" value="DnaJ_domain"/>
</dbReference>
<protein>
    <submittedName>
        <fullName evidence="9">Chaperone protein dnaJ</fullName>
    </submittedName>
</protein>
<dbReference type="Proteomes" id="UP001320245">
    <property type="component" value="Unassembled WGS sequence"/>
</dbReference>
<gene>
    <name evidence="9" type="primary">HLJ1</name>
    <name evidence="9" type="ORF">SLS53_007636</name>
</gene>
<feature type="domain" description="J" evidence="8">
    <location>
        <begin position="49"/>
        <end position="116"/>
    </location>
</feature>
<dbReference type="GO" id="GO:0005789">
    <property type="term" value="C:endoplasmic reticulum membrane"/>
    <property type="evidence" value="ECO:0007669"/>
    <property type="project" value="UniProtKB-SubCell"/>
</dbReference>